<feature type="signal peptide" evidence="1">
    <location>
        <begin position="1"/>
        <end position="21"/>
    </location>
</feature>
<sequence length="278" mass="31806">MWRRISGILFISFMLCRPASAQTTDSTSALKLHAGITYLSQFTYGGRRDSTSMAYWMPSLTLTSKPGFFLSMLSYLHAGQQGKTWEGISLTPGYVWHASKRISVIFSYSQYWMDTAQADLLSSLKGIGDINLMYTSPHIETSLETSYVISTDSHDWLNQLQIGIPLTLLHKPVFICKPVVALDAGTQTFYKTYYTKTLRQSSLVPDLPLQEITEQQQKAVKQYQLLSLELHLPLSVKLSQWEASFTPYWIFPTHTPGFTHQESESFFFFTAQLMYHFR</sequence>
<dbReference type="RefSeq" id="WP_143103913.1">
    <property type="nucleotide sequence ID" value="NZ_FPCJ01000001.1"/>
</dbReference>
<evidence type="ECO:0008006" key="4">
    <source>
        <dbReference type="Google" id="ProtNLM"/>
    </source>
</evidence>
<dbReference type="Proteomes" id="UP000199537">
    <property type="component" value="Unassembled WGS sequence"/>
</dbReference>
<keyword evidence="1" id="KW-0732">Signal</keyword>
<dbReference type="EMBL" id="FPCJ01000001">
    <property type="protein sequence ID" value="SFV27648.1"/>
    <property type="molecule type" value="Genomic_DNA"/>
</dbReference>
<name>A0A1I7MZ59_9BACT</name>
<gene>
    <name evidence="2" type="ORF">SAMN05660895_0157</name>
</gene>
<reference evidence="3" key="1">
    <citation type="submission" date="2016-10" db="EMBL/GenBank/DDBJ databases">
        <authorList>
            <person name="Varghese N."/>
            <person name="Submissions S."/>
        </authorList>
    </citation>
    <scope>NUCLEOTIDE SEQUENCE [LARGE SCALE GENOMIC DNA]</scope>
    <source>
        <strain evidence="3">DSM 14807</strain>
    </source>
</reference>
<evidence type="ECO:0000313" key="3">
    <source>
        <dbReference type="Proteomes" id="UP000199537"/>
    </source>
</evidence>
<dbReference type="AlphaFoldDB" id="A0A1I7MZ59"/>
<keyword evidence="3" id="KW-1185">Reference proteome</keyword>
<protein>
    <recommendedName>
        <fullName evidence="4">Outer membrane protein beta-barrel domain-containing protein</fullName>
    </recommendedName>
</protein>
<evidence type="ECO:0000313" key="2">
    <source>
        <dbReference type="EMBL" id="SFV27648.1"/>
    </source>
</evidence>
<dbReference type="OrthoDB" id="871919at2"/>
<proteinExistence type="predicted"/>
<evidence type="ECO:0000256" key="1">
    <source>
        <dbReference type="SAM" id="SignalP"/>
    </source>
</evidence>
<organism evidence="2 3">
    <name type="scientific">Thermoflavifilum thermophilum</name>
    <dbReference type="NCBI Taxonomy" id="1393122"/>
    <lineage>
        <taxon>Bacteria</taxon>
        <taxon>Pseudomonadati</taxon>
        <taxon>Bacteroidota</taxon>
        <taxon>Chitinophagia</taxon>
        <taxon>Chitinophagales</taxon>
        <taxon>Chitinophagaceae</taxon>
        <taxon>Thermoflavifilum</taxon>
    </lineage>
</organism>
<feature type="chain" id="PRO_5011493991" description="Outer membrane protein beta-barrel domain-containing protein" evidence="1">
    <location>
        <begin position="22"/>
        <end position="278"/>
    </location>
</feature>
<accession>A0A1I7MZ59</accession>